<dbReference type="Proteomes" id="UP000189941">
    <property type="component" value="Unassembled WGS sequence"/>
</dbReference>
<dbReference type="SFLD" id="SFLDS00003">
    <property type="entry name" value="Haloacid_Dehalogenase"/>
    <property type="match status" value="1"/>
</dbReference>
<dbReference type="Pfam" id="PF08282">
    <property type="entry name" value="Hydrolase_3"/>
    <property type="match status" value="1"/>
</dbReference>
<name>A0A1T4KGS3_9LACT</name>
<dbReference type="AlphaFoldDB" id="A0A1T4KGS3"/>
<dbReference type="OrthoDB" id="9806027at2"/>
<sequence length="282" mass="32085">MIKLFASDMDGTLLDETHTINDRTAKAIHDLQAAGVEFMIATGRDYQSASRLTKAQNISCAMINLNGALVHDKDGNVIYDCPLEQETIESVIAYLNDHDLLYTIYTEAYTYFYNRDEYIQNTFKNLQKRFDFDDLTAAQIKDNLMENKDASEFTFSKENPVLKMMIMNENDDKLHQTRLYLEKFPELDVTSSGPGNLEITHKDAQKGLAIIKYIEKQGYTMDNVVTIGDSLNDRSMLQLCPNSYAMANASEEIKEMAAHTTFSNDQYGVAVVIEELLENMKK</sequence>
<dbReference type="NCBIfam" id="TIGR00099">
    <property type="entry name" value="Cof-subfamily"/>
    <property type="match status" value="1"/>
</dbReference>
<accession>A0A1T4KGS3</accession>
<dbReference type="SUPFAM" id="SSF56784">
    <property type="entry name" value="HAD-like"/>
    <property type="match status" value="1"/>
</dbReference>
<evidence type="ECO:0000313" key="1">
    <source>
        <dbReference type="EMBL" id="SJZ41553.1"/>
    </source>
</evidence>
<dbReference type="PANTHER" id="PTHR10000">
    <property type="entry name" value="PHOSPHOSERINE PHOSPHATASE"/>
    <property type="match status" value="1"/>
</dbReference>
<proteinExistence type="predicted"/>
<evidence type="ECO:0008006" key="3">
    <source>
        <dbReference type="Google" id="ProtNLM"/>
    </source>
</evidence>
<dbReference type="EMBL" id="FUWO01000004">
    <property type="protein sequence ID" value="SJZ41553.1"/>
    <property type="molecule type" value="Genomic_DNA"/>
</dbReference>
<dbReference type="Gene3D" id="3.40.50.1000">
    <property type="entry name" value="HAD superfamily/HAD-like"/>
    <property type="match status" value="1"/>
</dbReference>
<evidence type="ECO:0000313" key="2">
    <source>
        <dbReference type="Proteomes" id="UP000189941"/>
    </source>
</evidence>
<dbReference type="RefSeq" id="WP_159443849.1">
    <property type="nucleotide sequence ID" value="NZ_FUWO01000004.1"/>
</dbReference>
<dbReference type="Gene3D" id="3.30.1240.10">
    <property type="match status" value="1"/>
</dbReference>
<dbReference type="InterPro" id="IPR036412">
    <property type="entry name" value="HAD-like_sf"/>
</dbReference>
<dbReference type="GO" id="GO:0000287">
    <property type="term" value="F:magnesium ion binding"/>
    <property type="evidence" value="ECO:0007669"/>
    <property type="project" value="TreeGrafter"/>
</dbReference>
<dbReference type="GO" id="GO:0016791">
    <property type="term" value="F:phosphatase activity"/>
    <property type="evidence" value="ECO:0007669"/>
    <property type="project" value="TreeGrafter"/>
</dbReference>
<organism evidence="1 2">
    <name type="scientific">Globicatella sulfidifaciens DSM 15739</name>
    <dbReference type="NCBI Taxonomy" id="1121925"/>
    <lineage>
        <taxon>Bacteria</taxon>
        <taxon>Bacillati</taxon>
        <taxon>Bacillota</taxon>
        <taxon>Bacilli</taxon>
        <taxon>Lactobacillales</taxon>
        <taxon>Aerococcaceae</taxon>
        <taxon>Globicatella</taxon>
    </lineage>
</organism>
<keyword evidence="2" id="KW-1185">Reference proteome</keyword>
<dbReference type="SFLD" id="SFLDG01140">
    <property type="entry name" value="C2.B:_Phosphomannomutase_and_P"/>
    <property type="match status" value="1"/>
</dbReference>
<dbReference type="InterPro" id="IPR000150">
    <property type="entry name" value="Cof"/>
</dbReference>
<reference evidence="2" key="1">
    <citation type="submission" date="2017-02" db="EMBL/GenBank/DDBJ databases">
        <authorList>
            <person name="Varghese N."/>
            <person name="Submissions S."/>
        </authorList>
    </citation>
    <scope>NUCLEOTIDE SEQUENCE [LARGE SCALE GENOMIC DNA]</scope>
    <source>
        <strain evidence="2">DSM 15739</strain>
    </source>
</reference>
<dbReference type="InterPro" id="IPR023214">
    <property type="entry name" value="HAD_sf"/>
</dbReference>
<gene>
    <name evidence="1" type="ORF">SAMN02746011_00746</name>
</gene>
<dbReference type="NCBIfam" id="TIGR01484">
    <property type="entry name" value="HAD-SF-IIB"/>
    <property type="match status" value="1"/>
</dbReference>
<protein>
    <recommendedName>
        <fullName evidence="3">Cof subfamily of IIB subfamily of haloacid dehalogenase superfamily/HAD-superfamily hydrolase, subfamily IIB</fullName>
    </recommendedName>
</protein>
<dbReference type="PANTHER" id="PTHR10000:SF55">
    <property type="entry name" value="5-AMINO-6-(5-PHOSPHO-D-RIBITYLAMINO)URACIL PHOSPHATASE YCSE"/>
    <property type="match status" value="1"/>
</dbReference>
<dbReference type="InterPro" id="IPR006379">
    <property type="entry name" value="HAD-SF_hydro_IIB"/>
</dbReference>
<dbReference type="CDD" id="cd07516">
    <property type="entry name" value="HAD_Pase"/>
    <property type="match status" value="1"/>
</dbReference>
<dbReference type="GO" id="GO:0005829">
    <property type="term" value="C:cytosol"/>
    <property type="evidence" value="ECO:0007669"/>
    <property type="project" value="TreeGrafter"/>
</dbReference>
<dbReference type="STRING" id="1121925.SAMN02746011_00746"/>